<dbReference type="Gene3D" id="3.30.420.10">
    <property type="entry name" value="Ribonuclease H-like superfamily/Ribonuclease H"/>
    <property type="match status" value="1"/>
</dbReference>
<dbReference type="InterPro" id="IPR050900">
    <property type="entry name" value="Transposase_IS3/IS150/IS904"/>
</dbReference>
<dbReference type="InterPro" id="IPR001584">
    <property type="entry name" value="Integrase_cat-core"/>
</dbReference>
<dbReference type="GO" id="GO:0015074">
    <property type="term" value="P:DNA integration"/>
    <property type="evidence" value="ECO:0007669"/>
    <property type="project" value="InterPro"/>
</dbReference>
<sequence>MNYKIKSSFSKKGCPYDNARIESFHAILKKEEVYRTQYVTFEEVNLALFQYIKGCYNRKRIHSSIGYKTPQAIEDLTKEVA</sequence>
<organism evidence="3 4">
    <name type="scientific">Bacillus mycoides</name>
    <dbReference type="NCBI Taxonomy" id="1405"/>
    <lineage>
        <taxon>Bacteria</taxon>
        <taxon>Bacillati</taxon>
        <taxon>Bacillota</taxon>
        <taxon>Bacilli</taxon>
        <taxon>Bacillales</taxon>
        <taxon>Bacillaceae</taxon>
        <taxon>Bacillus</taxon>
        <taxon>Bacillus cereus group</taxon>
    </lineage>
</organism>
<comment type="caution">
    <text evidence="3">The sequence shown here is derived from an EMBL/GenBank/DDBJ whole genome shotgun (WGS) entry which is preliminary data.</text>
</comment>
<accession>A0AAP8KTT4</accession>
<evidence type="ECO:0000256" key="1">
    <source>
        <dbReference type="ARBA" id="ARBA00002286"/>
    </source>
</evidence>
<dbReference type="Pfam" id="PF13683">
    <property type="entry name" value="rve_3"/>
    <property type="match status" value="1"/>
</dbReference>
<dbReference type="InterPro" id="IPR036397">
    <property type="entry name" value="RNaseH_sf"/>
</dbReference>
<comment type="function">
    <text evidence="1">Involved in the transposition of the insertion sequence.</text>
</comment>
<reference evidence="3 4" key="1">
    <citation type="submission" date="2016-10" db="EMBL/GenBank/DDBJ databases">
        <title>Genome Sequence of Bacillus weihenstephanensis GM6LP.</title>
        <authorList>
            <person name="Poehlein A."/>
            <person name="Wemheuer F."/>
            <person name="Hollensteiner J."/>
            <person name="Wemheuer B."/>
        </authorList>
    </citation>
    <scope>NUCLEOTIDE SEQUENCE [LARGE SCALE GENOMIC DNA]</scope>
    <source>
        <strain evidence="3 4">GM6LP</strain>
    </source>
</reference>
<dbReference type="PANTHER" id="PTHR46889:SF4">
    <property type="entry name" value="TRANSPOSASE INSO FOR INSERTION SEQUENCE ELEMENT IS911B-RELATED"/>
    <property type="match status" value="1"/>
</dbReference>
<dbReference type="GO" id="GO:0003676">
    <property type="term" value="F:nucleic acid binding"/>
    <property type="evidence" value="ECO:0007669"/>
    <property type="project" value="InterPro"/>
</dbReference>
<feature type="domain" description="Integrase catalytic" evidence="2">
    <location>
        <begin position="1"/>
        <end position="78"/>
    </location>
</feature>
<evidence type="ECO:0000259" key="2">
    <source>
        <dbReference type="PROSITE" id="PS50994"/>
    </source>
</evidence>
<proteinExistence type="predicted"/>
<dbReference type="Proteomes" id="UP000236165">
    <property type="component" value="Unassembled WGS sequence"/>
</dbReference>
<dbReference type="EMBL" id="MKZQ01000047">
    <property type="protein sequence ID" value="PJN69213.1"/>
    <property type="molecule type" value="Genomic_DNA"/>
</dbReference>
<evidence type="ECO:0000313" key="3">
    <source>
        <dbReference type="EMBL" id="PJN69213.1"/>
    </source>
</evidence>
<name>A0AAP8KTT4_BACMY</name>
<gene>
    <name evidence="3" type="ORF">BACWE_38870</name>
</gene>
<dbReference type="PANTHER" id="PTHR46889">
    <property type="entry name" value="TRANSPOSASE INSF FOR INSERTION SEQUENCE IS3B-RELATED"/>
    <property type="match status" value="1"/>
</dbReference>
<protein>
    <recommendedName>
        <fullName evidence="2">Integrase catalytic domain-containing protein</fullName>
    </recommendedName>
</protein>
<dbReference type="SUPFAM" id="SSF53098">
    <property type="entry name" value="Ribonuclease H-like"/>
    <property type="match status" value="1"/>
</dbReference>
<dbReference type="PROSITE" id="PS50994">
    <property type="entry name" value="INTEGRASE"/>
    <property type="match status" value="1"/>
</dbReference>
<evidence type="ECO:0000313" key="4">
    <source>
        <dbReference type="Proteomes" id="UP000236165"/>
    </source>
</evidence>
<dbReference type="AlphaFoldDB" id="A0AAP8KTT4"/>
<dbReference type="InterPro" id="IPR012337">
    <property type="entry name" value="RNaseH-like_sf"/>
</dbReference>